<dbReference type="PRINTS" id="PR00800">
    <property type="entry name" value="YHDCRBOXLASE"/>
</dbReference>
<dbReference type="InterPro" id="IPR010977">
    <property type="entry name" value="Aromatic_deC"/>
</dbReference>
<protein>
    <submittedName>
        <fullName evidence="8">Pyridoxal-dependent decarboxylase</fullName>
    </submittedName>
</protein>
<comment type="caution">
    <text evidence="8">The sequence shown here is derived from an EMBL/GenBank/DDBJ whole genome shotgun (WGS) entry which is preliminary data.</text>
</comment>
<dbReference type="AlphaFoldDB" id="A0AAW5QXC4"/>
<comment type="cofactor">
    <cofactor evidence="1 6 7">
        <name>pyridoxal 5'-phosphate</name>
        <dbReference type="ChEBI" id="CHEBI:597326"/>
    </cofactor>
</comment>
<dbReference type="Gene3D" id="3.40.640.10">
    <property type="entry name" value="Type I PLP-dependent aspartate aminotransferase-like (Major domain)"/>
    <property type="match status" value="1"/>
</dbReference>
<dbReference type="EMBL" id="JALIDZ010000004">
    <property type="protein sequence ID" value="MCT8972174.1"/>
    <property type="molecule type" value="Genomic_DNA"/>
</dbReference>
<proteinExistence type="inferred from homology"/>
<evidence type="ECO:0000313" key="9">
    <source>
        <dbReference type="Proteomes" id="UP001320898"/>
    </source>
</evidence>
<dbReference type="InterPro" id="IPR015421">
    <property type="entry name" value="PyrdxlP-dep_Trfase_major"/>
</dbReference>
<dbReference type="GO" id="GO:0030170">
    <property type="term" value="F:pyridoxal phosphate binding"/>
    <property type="evidence" value="ECO:0007669"/>
    <property type="project" value="InterPro"/>
</dbReference>
<evidence type="ECO:0000256" key="2">
    <source>
        <dbReference type="ARBA" id="ARBA00009533"/>
    </source>
</evidence>
<dbReference type="PANTHER" id="PTHR11999:SF70">
    <property type="entry name" value="MIP05841P"/>
    <property type="match status" value="1"/>
</dbReference>
<dbReference type="Gene3D" id="1.20.1340.10">
    <property type="entry name" value="dopa decarboxylase, N-terminal domain"/>
    <property type="match status" value="1"/>
</dbReference>
<reference evidence="8 9" key="1">
    <citation type="submission" date="2022-04" db="EMBL/GenBank/DDBJ databases">
        <authorList>
            <person name="Ye Y.-Q."/>
            <person name="Du Z.-J."/>
        </authorList>
    </citation>
    <scope>NUCLEOTIDE SEQUENCE [LARGE SCALE GENOMIC DNA]</scope>
    <source>
        <strain evidence="8 9">A6E488</strain>
    </source>
</reference>
<dbReference type="Gene3D" id="3.90.1150.10">
    <property type="entry name" value="Aspartate Aminotransferase, domain 1"/>
    <property type="match status" value="1"/>
</dbReference>
<dbReference type="InterPro" id="IPR002129">
    <property type="entry name" value="PyrdxlP-dep_de-COase"/>
</dbReference>
<dbReference type="RefSeq" id="WP_261615747.1">
    <property type="nucleotide sequence ID" value="NZ_JALIDZ010000004.1"/>
</dbReference>
<accession>A0AAW5QXC4</accession>
<keyword evidence="3" id="KW-0210">Decarboxylase</keyword>
<feature type="modified residue" description="N6-(pyridoxal phosphate)lysine" evidence="6">
    <location>
        <position position="294"/>
    </location>
</feature>
<keyword evidence="9" id="KW-1185">Reference proteome</keyword>
<keyword evidence="4 6" id="KW-0663">Pyridoxal phosphate</keyword>
<evidence type="ECO:0000256" key="7">
    <source>
        <dbReference type="RuleBase" id="RU000382"/>
    </source>
</evidence>
<evidence type="ECO:0000256" key="3">
    <source>
        <dbReference type="ARBA" id="ARBA00022793"/>
    </source>
</evidence>
<dbReference type="GO" id="GO:0006520">
    <property type="term" value="P:amino acid metabolic process"/>
    <property type="evidence" value="ECO:0007669"/>
    <property type="project" value="InterPro"/>
</dbReference>
<dbReference type="PANTHER" id="PTHR11999">
    <property type="entry name" value="GROUP II PYRIDOXAL-5-PHOSPHATE DECARBOXYLASE"/>
    <property type="match status" value="1"/>
</dbReference>
<dbReference type="InterPro" id="IPR015422">
    <property type="entry name" value="PyrdxlP-dep_Trfase_small"/>
</dbReference>
<keyword evidence="5 7" id="KW-0456">Lyase</keyword>
<dbReference type="Proteomes" id="UP001320898">
    <property type="component" value="Unassembled WGS sequence"/>
</dbReference>
<comment type="similarity">
    <text evidence="2 7">Belongs to the group II decarboxylase family.</text>
</comment>
<dbReference type="GO" id="GO:0019752">
    <property type="term" value="P:carboxylic acid metabolic process"/>
    <property type="evidence" value="ECO:0007669"/>
    <property type="project" value="InterPro"/>
</dbReference>
<evidence type="ECO:0000256" key="1">
    <source>
        <dbReference type="ARBA" id="ARBA00001933"/>
    </source>
</evidence>
<name>A0AAW5QXC4_9HYPH</name>
<sequence length="471" mass="50970">MDTDEFRRLGHALIDRIADYWDGIEDRPVRSRAKPGDIVAALPAEAPETGEGFDRILADFDRILDPGLTNWAHPRFFAYFPANISPPAVLGEVLAAGLGQQAMLWETSPAANELEAVTMAWLGKAIGLPDAFKGTIQDSASTATLCALLAAREKALQWSGNTDGLSDKPALTVYASAEAHSSIDKAARIAGYGDIGLRRVATDADFRMKPDALDEMMTLDRAEGRLPAAVVASVGATGIGAVDPVREVAAIAARHGVYLHVDAAWAGSALVCPEFRALGDGIELADSLVFNPHKWMGVNFDCSAHFVKDPQVLRKALSILPAYLVSDGSGAGPEYRDWTIPLGRRFRALKLWFALRSYGMEAIRDMIRRHVAWAEELEGLIAAEPGFALAAPRSLALVAFRLTPEGRDGAALDTLNDRLIATVNETGFTYLTRTLVDGRVAVRVSVGNLLTERRHVLEAWDHIRDVAKSLV</sequence>
<dbReference type="Pfam" id="PF00282">
    <property type="entry name" value="Pyridoxal_deC"/>
    <property type="match status" value="1"/>
</dbReference>
<dbReference type="InterPro" id="IPR015424">
    <property type="entry name" value="PyrdxlP-dep_Trfase"/>
</dbReference>
<dbReference type="GO" id="GO:0005737">
    <property type="term" value="C:cytoplasm"/>
    <property type="evidence" value="ECO:0007669"/>
    <property type="project" value="TreeGrafter"/>
</dbReference>
<evidence type="ECO:0000256" key="4">
    <source>
        <dbReference type="ARBA" id="ARBA00022898"/>
    </source>
</evidence>
<evidence type="ECO:0000256" key="6">
    <source>
        <dbReference type="PIRSR" id="PIRSR602129-50"/>
    </source>
</evidence>
<organism evidence="8 9">
    <name type="scientific">Microbaculum marinisediminis</name>
    <dbReference type="NCBI Taxonomy" id="2931392"/>
    <lineage>
        <taxon>Bacteria</taxon>
        <taxon>Pseudomonadati</taxon>
        <taxon>Pseudomonadota</taxon>
        <taxon>Alphaproteobacteria</taxon>
        <taxon>Hyphomicrobiales</taxon>
        <taxon>Tepidamorphaceae</taxon>
        <taxon>Microbaculum</taxon>
    </lineage>
</organism>
<evidence type="ECO:0000256" key="5">
    <source>
        <dbReference type="ARBA" id="ARBA00023239"/>
    </source>
</evidence>
<dbReference type="GO" id="GO:0016831">
    <property type="term" value="F:carboxy-lyase activity"/>
    <property type="evidence" value="ECO:0007669"/>
    <property type="project" value="UniProtKB-KW"/>
</dbReference>
<gene>
    <name evidence="8" type="ORF">MUB46_09925</name>
</gene>
<evidence type="ECO:0000313" key="8">
    <source>
        <dbReference type="EMBL" id="MCT8972174.1"/>
    </source>
</evidence>
<dbReference type="SUPFAM" id="SSF53383">
    <property type="entry name" value="PLP-dependent transferases"/>
    <property type="match status" value="1"/>
</dbReference>